<feature type="compositionally biased region" description="Low complexity" evidence="7">
    <location>
        <begin position="127"/>
        <end position="158"/>
    </location>
</feature>
<dbReference type="InterPro" id="IPR018257">
    <property type="entry name" value="Ribosomal_bL19_CS"/>
</dbReference>
<comment type="caution">
    <text evidence="8">The sequence shown here is derived from an EMBL/GenBank/DDBJ whole genome shotgun (WGS) entry which is preliminary data.</text>
</comment>
<evidence type="ECO:0000256" key="3">
    <source>
        <dbReference type="ARBA" id="ARBA00023274"/>
    </source>
</evidence>
<dbReference type="NCBIfam" id="TIGR01024">
    <property type="entry name" value="rplS_bact"/>
    <property type="match status" value="1"/>
</dbReference>
<comment type="similarity">
    <text evidence="1 5 6">Belongs to the bacterial ribosomal protein bL19 family.</text>
</comment>
<protein>
    <recommendedName>
        <fullName evidence="4 5">Large ribosomal subunit protein bL19</fullName>
    </recommendedName>
</protein>
<dbReference type="PANTHER" id="PTHR15680">
    <property type="entry name" value="RIBOSOMAL PROTEIN L19"/>
    <property type="match status" value="1"/>
</dbReference>
<dbReference type="RefSeq" id="WP_353542575.1">
    <property type="nucleotide sequence ID" value="NZ_BAABRN010000026.1"/>
</dbReference>
<evidence type="ECO:0000256" key="1">
    <source>
        <dbReference type="ARBA" id="ARBA00005781"/>
    </source>
</evidence>
<dbReference type="PRINTS" id="PR00061">
    <property type="entry name" value="RIBOSOMALL19"/>
</dbReference>
<evidence type="ECO:0000256" key="4">
    <source>
        <dbReference type="ARBA" id="ARBA00035171"/>
    </source>
</evidence>
<proteinExistence type="inferred from homology"/>
<dbReference type="InterPro" id="IPR008991">
    <property type="entry name" value="Translation_prot_SH3-like_sf"/>
</dbReference>
<dbReference type="HAMAP" id="MF_00402">
    <property type="entry name" value="Ribosomal_bL19"/>
    <property type="match status" value="1"/>
</dbReference>
<evidence type="ECO:0000313" key="9">
    <source>
        <dbReference type="Proteomes" id="UP001458946"/>
    </source>
</evidence>
<dbReference type="PROSITE" id="PS01015">
    <property type="entry name" value="RIBOSOMAL_L19"/>
    <property type="match status" value="1"/>
</dbReference>
<comment type="function">
    <text evidence="5 6">This protein is located at the 30S-50S ribosomal subunit interface and may play a role in the structure and function of the aminoacyl-tRNA binding site.</text>
</comment>
<keyword evidence="2 5" id="KW-0689">Ribosomal protein</keyword>
<evidence type="ECO:0000256" key="6">
    <source>
        <dbReference type="RuleBase" id="RU000559"/>
    </source>
</evidence>
<feature type="region of interest" description="Disordered" evidence="7">
    <location>
        <begin position="119"/>
        <end position="158"/>
    </location>
</feature>
<reference evidence="8 9" key="1">
    <citation type="submission" date="2024-02" db="EMBL/GenBank/DDBJ databases">
        <title>Deinococcus xinjiangensis NBRC 107630.</title>
        <authorList>
            <person name="Ichikawa N."/>
            <person name="Katano-Makiyama Y."/>
            <person name="Hidaka K."/>
        </authorList>
    </citation>
    <scope>NUCLEOTIDE SEQUENCE [LARGE SCALE GENOMIC DNA]</scope>
    <source>
        <strain evidence="8 9">NBRC 107630</strain>
    </source>
</reference>
<accession>A0ABP9VBI9</accession>
<sequence>MQSVVKVNRGAILRAVEQPHLKELPDFRPGDTVRVETKVVEGNRTRNQAFEGVVIAINGTGSRKSFTVRKISFGEGVERVFPFSSPLVAKVTVMERGKVRRAKLYYLRDLRGKAARIKSDRSRVMKDAQQAKAAKANQAAAPAAVAPAAEAAPETQGE</sequence>
<dbReference type="InterPro" id="IPR038657">
    <property type="entry name" value="Ribosomal_bL19_sf"/>
</dbReference>
<name>A0ABP9VBI9_9DEIO</name>
<dbReference type="GO" id="GO:0005840">
    <property type="term" value="C:ribosome"/>
    <property type="evidence" value="ECO:0007669"/>
    <property type="project" value="UniProtKB-KW"/>
</dbReference>
<dbReference type="InterPro" id="IPR001857">
    <property type="entry name" value="Ribosomal_bL19"/>
</dbReference>
<dbReference type="EMBL" id="BAABRN010000026">
    <property type="protein sequence ID" value="GAA5502607.1"/>
    <property type="molecule type" value="Genomic_DNA"/>
</dbReference>
<evidence type="ECO:0000256" key="2">
    <source>
        <dbReference type="ARBA" id="ARBA00022980"/>
    </source>
</evidence>
<gene>
    <name evidence="5 8" type="primary">rplS</name>
    <name evidence="8" type="ORF">Dxin01_02351</name>
</gene>
<evidence type="ECO:0000256" key="7">
    <source>
        <dbReference type="SAM" id="MobiDB-lite"/>
    </source>
</evidence>
<dbReference type="SUPFAM" id="SSF50104">
    <property type="entry name" value="Translation proteins SH3-like domain"/>
    <property type="match status" value="1"/>
</dbReference>
<evidence type="ECO:0000313" key="8">
    <source>
        <dbReference type="EMBL" id="GAA5502607.1"/>
    </source>
</evidence>
<evidence type="ECO:0000256" key="5">
    <source>
        <dbReference type="HAMAP-Rule" id="MF_00402"/>
    </source>
</evidence>
<dbReference type="Gene3D" id="2.30.30.790">
    <property type="match status" value="1"/>
</dbReference>
<keyword evidence="9" id="KW-1185">Reference proteome</keyword>
<dbReference type="PANTHER" id="PTHR15680:SF9">
    <property type="entry name" value="LARGE RIBOSOMAL SUBUNIT PROTEIN BL19M"/>
    <property type="match status" value="1"/>
</dbReference>
<organism evidence="8 9">
    <name type="scientific">Deinococcus xinjiangensis</name>
    <dbReference type="NCBI Taxonomy" id="457454"/>
    <lineage>
        <taxon>Bacteria</taxon>
        <taxon>Thermotogati</taxon>
        <taxon>Deinococcota</taxon>
        <taxon>Deinococci</taxon>
        <taxon>Deinococcales</taxon>
        <taxon>Deinococcaceae</taxon>
        <taxon>Deinococcus</taxon>
    </lineage>
</organism>
<dbReference type="Pfam" id="PF01245">
    <property type="entry name" value="Ribosomal_L19"/>
    <property type="match status" value="1"/>
</dbReference>
<keyword evidence="3 5" id="KW-0687">Ribonucleoprotein</keyword>
<dbReference type="Proteomes" id="UP001458946">
    <property type="component" value="Unassembled WGS sequence"/>
</dbReference>